<accession>A0A0S3SSA2</accession>
<evidence type="ECO:0000256" key="1">
    <source>
        <dbReference type="SAM" id="MobiDB-lite"/>
    </source>
</evidence>
<evidence type="ECO:0000313" key="3">
    <source>
        <dbReference type="EMBL" id="BAT95698.1"/>
    </source>
</evidence>
<feature type="transmembrane region" description="Helical" evidence="2">
    <location>
        <begin position="6"/>
        <end position="24"/>
    </location>
</feature>
<reference evidence="3 4" key="1">
    <citation type="journal article" date="2015" name="Sci. Rep.">
        <title>The power of single molecule real-time sequencing technology in the de novo assembly of a eukaryotic genome.</title>
        <authorList>
            <person name="Sakai H."/>
            <person name="Naito K."/>
            <person name="Ogiso-Tanaka E."/>
            <person name="Takahashi Y."/>
            <person name="Iseki K."/>
            <person name="Muto C."/>
            <person name="Satou K."/>
            <person name="Teruya K."/>
            <person name="Shiroma A."/>
            <person name="Shimoji M."/>
            <person name="Hirano T."/>
            <person name="Itoh T."/>
            <person name="Kaga A."/>
            <person name="Tomooka N."/>
        </authorList>
    </citation>
    <scope>NUCLEOTIDE SEQUENCE [LARGE SCALE GENOMIC DNA]</scope>
    <source>
        <strain evidence="4">cv. Shumari</strain>
    </source>
</reference>
<keyword evidence="2" id="KW-0812">Transmembrane</keyword>
<feature type="region of interest" description="Disordered" evidence="1">
    <location>
        <begin position="78"/>
        <end position="134"/>
    </location>
</feature>
<gene>
    <name evidence="3" type="primary">Vigan.08G246800</name>
    <name evidence="3" type="ORF">VIGAN_08246800</name>
</gene>
<evidence type="ECO:0000256" key="2">
    <source>
        <dbReference type="SAM" id="Phobius"/>
    </source>
</evidence>
<sequence length="155" mass="17054">MGVEKGIIIFFILFFFWLCIFRELGQRKKRIGPKPLPSSAQKGFLLFLPFHSRTQDFLLNKENSVAQTAMDSSVPPLALRTETHGRSPSAVHTATIGPAVTQPPIPSSFSGPDQSPPDQPRHAAPRSGHPRRGFTSAAPFLLWKPLRLCVPPSSS</sequence>
<evidence type="ECO:0000313" key="4">
    <source>
        <dbReference type="Proteomes" id="UP000291084"/>
    </source>
</evidence>
<name>A0A0S3SSA2_PHAAN</name>
<keyword evidence="4" id="KW-1185">Reference proteome</keyword>
<dbReference type="AlphaFoldDB" id="A0A0S3SSA2"/>
<keyword evidence="2" id="KW-0472">Membrane</keyword>
<organism evidence="3 4">
    <name type="scientific">Vigna angularis var. angularis</name>
    <dbReference type="NCBI Taxonomy" id="157739"/>
    <lineage>
        <taxon>Eukaryota</taxon>
        <taxon>Viridiplantae</taxon>
        <taxon>Streptophyta</taxon>
        <taxon>Embryophyta</taxon>
        <taxon>Tracheophyta</taxon>
        <taxon>Spermatophyta</taxon>
        <taxon>Magnoliopsida</taxon>
        <taxon>eudicotyledons</taxon>
        <taxon>Gunneridae</taxon>
        <taxon>Pentapetalae</taxon>
        <taxon>rosids</taxon>
        <taxon>fabids</taxon>
        <taxon>Fabales</taxon>
        <taxon>Fabaceae</taxon>
        <taxon>Papilionoideae</taxon>
        <taxon>50 kb inversion clade</taxon>
        <taxon>NPAAA clade</taxon>
        <taxon>indigoferoid/millettioid clade</taxon>
        <taxon>Phaseoleae</taxon>
        <taxon>Vigna</taxon>
    </lineage>
</organism>
<protein>
    <submittedName>
        <fullName evidence="3">Uncharacterized protein</fullName>
    </submittedName>
</protein>
<keyword evidence="2" id="KW-1133">Transmembrane helix</keyword>
<proteinExistence type="predicted"/>
<dbReference type="Proteomes" id="UP000291084">
    <property type="component" value="Chromosome 8"/>
</dbReference>
<dbReference type="EMBL" id="AP015041">
    <property type="protein sequence ID" value="BAT95698.1"/>
    <property type="molecule type" value="Genomic_DNA"/>
</dbReference>